<sequence length="268" mass="30435">MADGVYMTLDDLIKRNKKSERDDRRAHYRAQGGPTRAHNRMSSSPGPSRPSSVVGKHRTTPYTRSTGIRRTETGRRTARNDDAVAGTKLYLSNLNSRVTEEEIGALFSTVGELKQFGIHYDRNGRNRRTAEVVFARHLDALEAIERYNDFVLRGRSIKIEIVVSDFFPSARSPSSSGSLRYERGSFRRSRSRSGSLRYQRGAFRSNSREGFQQGGGRGEGGRRKRYRSEKVSAEALDADLEKYQQDANVSGEARKLNWKDIRARLRIL</sequence>
<dbReference type="Pfam" id="PF00076">
    <property type="entry name" value="RRM_1"/>
    <property type="match status" value="1"/>
</dbReference>
<proteinExistence type="predicted"/>
<evidence type="ECO:0000313" key="5">
    <source>
        <dbReference type="EMBL" id="KAL3521064.1"/>
    </source>
</evidence>
<dbReference type="Gene3D" id="3.30.70.330">
    <property type="match status" value="1"/>
</dbReference>
<reference evidence="5 6" key="1">
    <citation type="submission" date="2024-11" db="EMBL/GenBank/DDBJ databases">
        <title>A near-complete genome assembly of Cinchona calisaya.</title>
        <authorList>
            <person name="Lian D.C."/>
            <person name="Zhao X.W."/>
            <person name="Wei L."/>
        </authorList>
    </citation>
    <scope>NUCLEOTIDE SEQUENCE [LARGE SCALE GENOMIC DNA]</scope>
    <source>
        <tissue evidence="5">Nenye</tissue>
    </source>
</reference>
<keyword evidence="1 2" id="KW-0694">RNA-binding</keyword>
<dbReference type="AlphaFoldDB" id="A0ABD2ZP08"/>
<dbReference type="PANTHER" id="PTHR19965:SF35">
    <property type="entry name" value="RNA ANNEALING PROTEIN YRA1"/>
    <property type="match status" value="1"/>
</dbReference>
<feature type="compositionally biased region" description="Basic and acidic residues" evidence="3">
    <location>
        <begin position="69"/>
        <end position="80"/>
    </location>
</feature>
<dbReference type="Pfam" id="PF13865">
    <property type="entry name" value="FoP_duplication"/>
    <property type="match status" value="1"/>
</dbReference>
<dbReference type="PANTHER" id="PTHR19965">
    <property type="entry name" value="RNA AND EXPORT FACTOR BINDING PROTEIN"/>
    <property type="match status" value="1"/>
</dbReference>
<dbReference type="InterPro" id="IPR035979">
    <property type="entry name" value="RBD_domain_sf"/>
</dbReference>
<comment type="caution">
    <text evidence="5">The sequence shown here is derived from an EMBL/GenBank/DDBJ whole genome shotgun (WGS) entry which is preliminary data.</text>
</comment>
<evidence type="ECO:0000313" key="6">
    <source>
        <dbReference type="Proteomes" id="UP001630127"/>
    </source>
</evidence>
<feature type="compositionally biased region" description="Low complexity" evidence="3">
    <location>
        <begin position="169"/>
        <end position="178"/>
    </location>
</feature>
<name>A0ABD2ZP08_9GENT</name>
<dbReference type="SMART" id="SM00360">
    <property type="entry name" value="RRM"/>
    <property type="match status" value="1"/>
</dbReference>
<dbReference type="EMBL" id="JBJUIK010000008">
    <property type="protein sequence ID" value="KAL3521064.1"/>
    <property type="molecule type" value="Genomic_DNA"/>
</dbReference>
<feature type="domain" description="RRM" evidence="4">
    <location>
        <begin position="87"/>
        <end position="164"/>
    </location>
</feature>
<evidence type="ECO:0000259" key="4">
    <source>
        <dbReference type="PROSITE" id="PS50102"/>
    </source>
</evidence>
<dbReference type="SUPFAM" id="SSF54928">
    <property type="entry name" value="RNA-binding domain, RBD"/>
    <property type="match status" value="1"/>
</dbReference>
<gene>
    <name evidence="5" type="ORF">ACH5RR_019213</name>
</gene>
<organism evidence="5 6">
    <name type="scientific">Cinchona calisaya</name>
    <dbReference type="NCBI Taxonomy" id="153742"/>
    <lineage>
        <taxon>Eukaryota</taxon>
        <taxon>Viridiplantae</taxon>
        <taxon>Streptophyta</taxon>
        <taxon>Embryophyta</taxon>
        <taxon>Tracheophyta</taxon>
        <taxon>Spermatophyta</taxon>
        <taxon>Magnoliopsida</taxon>
        <taxon>eudicotyledons</taxon>
        <taxon>Gunneridae</taxon>
        <taxon>Pentapetalae</taxon>
        <taxon>asterids</taxon>
        <taxon>lamiids</taxon>
        <taxon>Gentianales</taxon>
        <taxon>Rubiaceae</taxon>
        <taxon>Cinchonoideae</taxon>
        <taxon>Cinchoneae</taxon>
        <taxon>Cinchona</taxon>
    </lineage>
</organism>
<feature type="compositionally biased region" description="Low complexity" evidence="3">
    <location>
        <begin position="192"/>
        <end position="201"/>
    </location>
</feature>
<feature type="compositionally biased region" description="Low complexity" evidence="3">
    <location>
        <begin position="42"/>
        <end position="52"/>
    </location>
</feature>
<evidence type="ECO:0000256" key="1">
    <source>
        <dbReference type="ARBA" id="ARBA00022884"/>
    </source>
</evidence>
<dbReference type="PROSITE" id="PS50102">
    <property type="entry name" value="RRM"/>
    <property type="match status" value="1"/>
</dbReference>
<dbReference type="InterPro" id="IPR051229">
    <property type="entry name" value="ALYREF_mRNA_export"/>
</dbReference>
<evidence type="ECO:0000256" key="3">
    <source>
        <dbReference type="SAM" id="MobiDB-lite"/>
    </source>
</evidence>
<feature type="region of interest" description="Disordered" evidence="3">
    <location>
        <begin position="169"/>
        <end position="230"/>
    </location>
</feature>
<accession>A0ABD2ZP08</accession>
<dbReference type="InterPro" id="IPR000504">
    <property type="entry name" value="RRM_dom"/>
</dbReference>
<feature type="region of interest" description="Disordered" evidence="3">
    <location>
        <begin position="15"/>
        <end position="80"/>
    </location>
</feature>
<dbReference type="InterPro" id="IPR025715">
    <property type="entry name" value="FoP_C"/>
</dbReference>
<dbReference type="InterPro" id="IPR012677">
    <property type="entry name" value="Nucleotide-bd_a/b_plait_sf"/>
</dbReference>
<dbReference type="Proteomes" id="UP001630127">
    <property type="component" value="Unassembled WGS sequence"/>
</dbReference>
<dbReference type="GO" id="GO:0003723">
    <property type="term" value="F:RNA binding"/>
    <property type="evidence" value="ECO:0007669"/>
    <property type="project" value="UniProtKB-UniRule"/>
</dbReference>
<feature type="compositionally biased region" description="Basic and acidic residues" evidence="3">
    <location>
        <begin position="15"/>
        <end position="25"/>
    </location>
</feature>
<protein>
    <recommendedName>
        <fullName evidence="4">RRM domain-containing protein</fullName>
    </recommendedName>
</protein>
<evidence type="ECO:0000256" key="2">
    <source>
        <dbReference type="PROSITE-ProRule" id="PRU00176"/>
    </source>
</evidence>
<keyword evidence="6" id="KW-1185">Reference proteome</keyword>